<dbReference type="Proteomes" id="UP001214854">
    <property type="component" value="Unassembled WGS sequence"/>
</dbReference>
<evidence type="ECO:0000313" key="4">
    <source>
        <dbReference type="EMBL" id="MDC7682750.1"/>
    </source>
</evidence>
<gene>
    <name evidence="4" type="ORF">PQU92_05645</name>
</gene>
<proteinExistence type="inferred from homology"/>
<reference evidence="4 5" key="1">
    <citation type="submission" date="2023-01" db="EMBL/GenBank/DDBJ databases">
        <title>Novel species of the genus Asticcacaulis isolated from rivers.</title>
        <authorList>
            <person name="Lu H."/>
        </authorList>
    </citation>
    <scope>NUCLEOTIDE SEQUENCE [LARGE SCALE GENOMIC DNA]</scope>
    <source>
        <strain evidence="4 5">BYS171W</strain>
    </source>
</reference>
<comment type="similarity">
    <text evidence="1">Belongs to the short-chain dehydrogenases/reductases (SDR) family.</text>
</comment>
<dbReference type="InterPro" id="IPR051122">
    <property type="entry name" value="SDR_DHRS6-like"/>
</dbReference>
<dbReference type="SMART" id="SM00822">
    <property type="entry name" value="PKS_KR"/>
    <property type="match status" value="1"/>
</dbReference>
<dbReference type="CDD" id="cd05233">
    <property type="entry name" value="SDR_c"/>
    <property type="match status" value="1"/>
</dbReference>
<dbReference type="InterPro" id="IPR057326">
    <property type="entry name" value="KR_dom"/>
</dbReference>
<dbReference type="PANTHER" id="PTHR43477:SF1">
    <property type="entry name" value="DIHYDROANTICAPSIN 7-DEHYDROGENASE"/>
    <property type="match status" value="1"/>
</dbReference>
<evidence type="ECO:0000256" key="1">
    <source>
        <dbReference type="ARBA" id="ARBA00006484"/>
    </source>
</evidence>
<keyword evidence="2" id="KW-0560">Oxidoreductase</keyword>
<dbReference type="SUPFAM" id="SSF51735">
    <property type="entry name" value="NAD(P)-binding Rossmann-fold domains"/>
    <property type="match status" value="1"/>
</dbReference>
<sequence length="264" mass="27743">MTDLIPNTPSARRPFNPLSLEGRTILITGATSGIGQATAVYLSKLGARIIATGRDETRLQMTLDQLSGDSHVGRTCDLGEADKIAVWMKQLCADHGPLNGLAHCAGIQTTRPLQAINLAYVTEMLNANLVTAFMLLQAFRLKACHHPNASAVLVSSSSALKCAPGNSVYAASKGGIISATKGLGVELIRDGIRVNAVAPALVDTPMSDRFKSVLSEDNFQRVVDMHPLGLGQPDDVAGAIAFLLADTSRWITGSVITVDGGLLA</sequence>
<keyword evidence="5" id="KW-1185">Reference proteome</keyword>
<protein>
    <submittedName>
        <fullName evidence="4">SDR family NAD(P)-dependent oxidoreductase</fullName>
    </submittedName>
</protein>
<dbReference type="InterPro" id="IPR002347">
    <property type="entry name" value="SDR_fam"/>
</dbReference>
<feature type="domain" description="Ketoreductase" evidence="3">
    <location>
        <begin position="23"/>
        <end position="208"/>
    </location>
</feature>
<comment type="caution">
    <text evidence="4">The sequence shown here is derived from an EMBL/GenBank/DDBJ whole genome shotgun (WGS) entry which is preliminary data.</text>
</comment>
<dbReference type="Gene3D" id="3.40.50.720">
    <property type="entry name" value="NAD(P)-binding Rossmann-like Domain"/>
    <property type="match status" value="1"/>
</dbReference>
<dbReference type="RefSeq" id="WP_272747232.1">
    <property type="nucleotide sequence ID" value="NZ_JAQQKX010000003.1"/>
</dbReference>
<evidence type="ECO:0000313" key="5">
    <source>
        <dbReference type="Proteomes" id="UP001214854"/>
    </source>
</evidence>
<dbReference type="PRINTS" id="PR00081">
    <property type="entry name" value="GDHRDH"/>
</dbReference>
<dbReference type="Pfam" id="PF13561">
    <property type="entry name" value="adh_short_C2"/>
    <property type="match status" value="1"/>
</dbReference>
<name>A0ABT5HRQ2_9CAUL</name>
<evidence type="ECO:0000259" key="3">
    <source>
        <dbReference type="SMART" id="SM00822"/>
    </source>
</evidence>
<organism evidence="4 5">
    <name type="scientific">Asticcacaulis aquaticus</name>
    <dbReference type="NCBI Taxonomy" id="2984212"/>
    <lineage>
        <taxon>Bacteria</taxon>
        <taxon>Pseudomonadati</taxon>
        <taxon>Pseudomonadota</taxon>
        <taxon>Alphaproteobacteria</taxon>
        <taxon>Caulobacterales</taxon>
        <taxon>Caulobacteraceae</taxon>
        <taxon>Asticcacaulis</taxon>
    </lineage>
</organism>
<accession>A0ABT5HRQ2</accession>
<evidence type="ECO:0000256" key="2">
    <source>
        <dbReference type="ARBA" id="ARBA00023002"/>
    </source>
</evidence>
<dbReference type="PANTHER" id="PTHR43477">
    <property type="entry name" value="DIHYDROANTICAPSIN 7-DEHYDROGENASE"/>
    <property type="match status" value="1"/>
</dbReference>
<dbReference type="InterPro" id="IPR036291">
    <property type="entry name" value="NAD(P)-bd_dom_sf"/>
</dbReference>
<dbReference type="EMBL" id="JAQQKX010000003">
    <property type="protein sequence ID" value="MDC7682750.1"/>
    <property type="molecule type" value="Genomic_DNA"/>
</dbReference>